<protein>
    <submittedName>
        <fullName evidence="1">Uncharacterized protein</fullName>
    </submittedName>
</protein>
<evidence type="ECO:0000313" key="1">
    <source>
        <dbReference type="EMBL" id="AUD05155.1"/>
    </source>
</evidence>
<evidence type="ECO:0000313" key="2">
    <source>
        <dbReference type="Proteomes" id="UP000232883"/>
    </source>
</evidence>
<gene>
    <name evidence="1" type="ORF">CWM47_26895</name>
</gene>
<dbReference type="RefSeq" id="WP_100991670.1">
    <property type="nucleotide sequence ID" value="NZ_CP025096.1"/>
</dbReference>
<dbReference type="OrthoDB" id="852040at2"/>
<reference evidence="1 2" key="1">
    <citation type="submission" date="2017-11" db="EMBL/GenBank/DDBJ databases">
        <title>Taxonomic description and genome sequences of Spirosoma HA7 sp. nov., isolated from pollen microhabitat of Corylus avellana.</title>
        <authorList>
            <person name="Ambika Manirajan B."/>
            <person name="Suarez C."/>
            <person name="Ratering S."/>
            <person name="Geissler-Plaum R."/>
            <person name="Cardinale M."/>
            <person name="Sylvia S."/>
        </authorList>
    </citation>
    <scope>NUCLEOTIDE SEQUENCE [LARGE SCALE GENOMIC DNA]</scope>
    <source>
        <strain evidence="1 2">HA7</strain>
    </source>
</reference>
<name>A0A2K8Z5K0_9BACT</name>
<proteinExistence type="predicted"/>
<dbReference type="Proteomes" id="UP000232883">
    <property type="component" value="Chromosome"/>
</dbReference>
<keyword evidence="2" id="KW-1185">Reference proteome</keyword>
<accession>A0A2K8Z5K0</accession>
<dbReference type="KEGG" id="spir:CWM47_26895"/>
<organism evidence="1 2">
    <name type="scientific">Spirosoma pollinicola</name>
    <dbReference type="NCBI Taxonomy" id="2057025"/>
    <lineage>
        <taxon>Bacteria</taxon>
        <taxon>Pseudomonadati</taxon>
        <taxon>Bacteroidota</taxon>
        <taxon>Cytophagia</taxon>
        <taxon>Cytophagales</taxon>
        <taxon>Cytophagaceae</taxon>
        <taxon>Spirosoma</taxon>
    </lineage>
</organism>
<sequence length="176" mass="20536">MITAYYRFESLSQTVRNAYKINSPSRIDCVAVWNPKGYSGLNVYRSPKGMLFFYFVESRDLVKTGDLRRASYALSNGKQNLTSLYFDRSGSKQYRYGFPNGKLVLYDGSPNPALPYRHDAYLFICDWKRQVIELLVIQDGKPFIDSLYHDLVNGKYEKQLRRIRMDAGPYFLYNSL</sequence>
<dbReference type="AlphaFoldDB" id="A0A2K8Z5K0"/>
<dbReference type="EMBL" id="CP025096">
    <property type="protein sequence ID" value="AUD05155.1"/>
    <property type="molecule type" value="Genomic_DNA"/>
</dbReference>